<organism evidence="1 2">
    <name type="scientific">Leucogyrophana mollusca</name>
    <dbReference type="NCBI Taxonomy" id="85980"/>
    <lineage>
        <taxon>Eukaryota</taxon>
        <taxon>Fungi</taxon>
        <taxon>Dikarya</taxon>
        <taxon>Basidiomycota</taxon>
        <taxon>Agaricomycotina</taxon>
        <taxon>Agaricomycetes</taxon>
        <taxon>Agaricomycetidae</taxon>
        <taxon>Boletales</taxon>
        <taxon>Boletales incertae sedis</taxon>
        <taxon>Leucogyrophana</taxon>
    </lineage>
</organism>
<proteinExistence type="predicted"/>
<sequence>MCVMSDGTHTPAAYTPNPTKSTISQHSANDTKSCIWAIHNRAAEDYDSEFLEEYKGGTDIHLINTQAFSLLTVLHSLIPSTPASVSTLLKPRTHCSWIWFASAMC</sequence>
<dbReference type="Proteomes" id="UP000790709">
    <property type="component" value="Unassembled WGS sequence"/>
</dbReference>
<keyword evidence="2" id="KW-1185">Reference proteome</keyword>
<evidence type="ECO:0000313" key="1">
    <source>
        <dbReference type="EMBL" id="KAH7919496.1"/>
    </source>
</evidence>
<reference evidence="1" key="1">
    <citation type="journal article" date="2021" name="New Phytol.">
        <title>Evolutionary innovations through gain and loss of genes in the ectomycorrhizal Boletales.</title>
        <authorList>
            <person name="Wu G."/>
            <person name="Miyauchi S."/>
            <person name="Morin E."/>
            <person name="Kuo A."/>
            <person name="Drula E."/>
            <person name="Varga T."/>
            <person name="Kohler A."/>
            <person name="Feng B."/>
            <person name="Cao Y."/>
            <person name="Lipzen A."/>
            <person name="Daum C."/>
            <person name="Hundley H."/>
            <person name="Pangilinan J."/>
            <person name="Johnson J."/>
            <person name="Barry K."/>
            <person name="LaButti K."/>
            <person name="Ng V."/>
            <person name="Ahrendt S."/>
            <person name="Min B."/>
            <person name="Choi I.G."/>
            <person name="Park H."/>
            <person name="Plett J.M."/>
            <person name="Magnuson J."/>
            <person name="Spatafora J.W."/>
            <person name="Nagy L.G."/>
            <person name="Henrissat B."/>
            <person name="Grigoriev I.V."/>
            <person name="Yang Z.L."/>
            <person name="Xu J."/>
            <person name="Martin F.M."/>
        </authorList>
    </citation>
    <scope>NUCLEOTIDE SEQUENCE</scope>
    <source>
        <strain evidence="1">KUC20120723A-06</strain>
    </source>
</reference>
<dbReference type="EMBL" id="MU266655">
    <property type="protein sequence ID" value="KAH7919496.1"/>
    <property type="molecule type" value="Genomic_DNA"/>
</dbReference>
<evidence type="ECO:0000313" key="2">
    <source>
        <dbReference type="Proteomes" id="UP000790709"/>
    </source>
</evidence>
<gene>
    <name evidence="1" type="ORF">BV22DRAFT_857695</name>
</gene>
<accession>A0ACB8B1E2</accession>
<name>A0ACB8B1E2_9AGAM</name>
<protein>
    <submittedName>
        <fullName evidence="1">Uncharacterized protein</fullName>
    </submittedName>
</protein>
<comment type="caution">
    <text evidence="1">The sequence shown here is derived from an EMBL/GenBank/DDBJ whole genome shotgun (WGS) entry which is preliminary data.</text>
</comment>